<proteinExistence type="predicted"/>
<dbReference type="AlphaFoldDB" id="A0A9Q1CSP2"/>
<name>A0A9Q1CSP2_HOLLE</name>
<gene>
    <name evidence="2" type="ORF">HOLleu_02777</name>
</gene>
<keyword evidence="3" id="KW-1185">Reference proteome</keyword>
<keyword evidence="1" id="KW-0732">Signal</keyword>
<evidence type="ECO:0000256" key="1">
    <source>
        <dbReference type="SAM" id="SignalP"/>
    </source>
</evidence>
<evidence type="ECO:0000313" key="3">
    <source>
        <dbReference type="Proteomes" id="UP001152320"/>
    </source>
</evidence>
<organism evidence="2 3">
    <name type="scientific">Holothuria leucospilota</name>
    <name type="common">Black long sea cucumber</name>
    <name type="synonym">Mertensiothuria leucospilota</name>
    <dbReference type="NCBI Taxonomy" id="206669"/>
    <lineage>
        <taxon>Eukaryota</taxon>
        <taxon>Metazoa</taxon>
        <taxon>Echinodermata</taxon>
        <taxon>Eleutherozoa</taxon>
        <taxon>Echinozoa</taxon>
        <taxon>Holothuroidea</taxon>
        <taxon>Aspidochirotacea</taxon>
        <taxon>Aspidochirotida</taxon>
        <taxon>Holothuriidae</taxon>
        <taxon>Holothuria</taxon>
    </lineage>
</organism>
<feature type="signal peptide" evidence="1">
    <location>
        <begin position="1"/>
        <end position="15"/>
    </location>
</feature>
<reference evidence="2" key="1">
    <citation type="submission" date="2021-10" db="EMBL/GenBank/DDBJ databases">
        <title>Tropical sea cucumber genome reveals ecological adaptation and Cuvierian tubules defense mechanism.</title>
        <authorList>
            <person name="Chen T."/>
        </authorList>
    </citation>
    <scope>NUCLEOTIDE SEQUENCE</scope>
    <source>
        <strain evidence="2">Nanhai2018</strain>
        <tissue evidence="2">Muscle</tissue>
    </source>
</reference>
<protein>
    <submittedName>
        <fullName evidence="2">Uncharacterized protein</fullName>
    </submittedName>
</protein>
<feature type="chain" id="PRO_5040282959" evidence="1">
    <location>
        <begin position="16"/>
        <end position="167"/>
    </location>
</feature>
<sequence>MKKTLSGFLLFSCTAQWFETKLGREADNLRTKFIETFKSFGLKITVASNLKVVDYLDITMNLNTGMYHPYKKPGDHTTYINVDSNHPPPPTSSNGYLKRSTKVYQNSYPTNAHLTTLYPATMRPSKPVAAPRVGPWGAIPPVRISATRCPHSSPEVKWLDGRKSLIY</sequence>
<dbReference type="EMBL" id="JAIZAY010000001">
    <property type="protein sequence ID" value="KAJ8049854.1"/>
    <property type="molecule type" value="Genomic_DNA"/>
</dbReference>
<comment type="caution">
    <text evidence="2">The sequence shown here is derived from an EMBL/GenBank/DDBJ whole genome shotgun (WGS) entry which is preliminary data.</text>
</comment>
<evidence type="ECO:0000313" key="2">
    <source>
        <dbReference type="EMBL" id="KAJ8049854.1"/>
    </source>
</evidence>
<accession>A0A9Q1CSP2</accession>
<dbReference type="Proteomes" id="UP001152320">
    <property type="component" value="Chromosome 1"/>
</dbReference>